<sequence length="96" mass="11116">MTQTSEDIIRRFRAYGLEFKYSDGFTYDWCTLLVALELERNKSVNYSTGKTPSMLEKGWNPILPAETLRKDPIDIHPTVSGFKIMLYKVKNHAKEA</sequence>
<gene>
    <name evidence="1" type="ORF">O181_128594</name>
</gene>
<dbReference type="AlphaFoldDB" id="A0A9Q3L0B5"/>
<accession>A0A9Q3L0B5</accession>
<organism evidence="1 2">
    <name type="scientific">Austropuccinia psidii MF-1</name>
    <dbReference type="NCBI Taxonomy" id="1389203"/>
    <lineage>
        <taxon>Eukaryota</taxon>
        <taxon>Fungi</taxon>
        <taxon>Dikarya</taxon>
        <taxon>Basidiomycota</taxon>
        <taxon>Pucciniomycotina</taxon>
        <taxon>Pucciniomycetes</taxon>
        <taxon>Pucciniales</taxon>
        <taxon>Sphaerophragmiaceae</taxon>
        <taxon>Austropuccinia</taxon>
    </lineage>
</organism>
<comment type="caution">
    <text evidence="1">The sequence shown here is derived from an EMBL/GenBank/DDBJ whole genome shotgun (WGS) entry which is preliminary data.</text>
</comment>
<name>A0A9Q3L0B5_9BASI</name>
<dbReference type="Proteomes" id="UP000765509">
    <property type="component" value="Unassembled WGS sequence"/>
</dbReference>
<evidence type="ECO:0000313" key="2">
    <source>
        <dbReference type="Proteomes" id="UP000765509"/>
    </source>
</evidence>
<dbReference type="EMBL" id="AVOT02132132">
    <property type="protein sequence ID" value="MBW0588879.1"/>
    <property type="molecule type" value="Genomic_DNA"/>
</dbReference>
<proteinExistence type="predicted"/>
<keyword evidence="2" id="KW-1185">Reference proteome</keyword>
<evidence type="ECO:0000313" key="1">
    <source>
        <dbReference type="EMBL" id="MBW0588879.1"/>
    </source>
</evidence>
<reference evidence="1" key="1">
    <citation type="submission" date="2021-03" db="EMBL/GenBank/DDBJ databases">
        <title>Draft genome sequence of rust myrtle Austropuccinia psidii MF-1, a brazilian biotype.</title>
        <authorList>
            <person name="Quecine M.C."/>
            <person name="Pachon D.M.R."/>
            <person name="Bonatelli M.L."/>
            <person name="Correr F.H."/>
            <person name="Franceschini L.M."/>
            <person name="Leite T.F."/>
            <person name="Margarido G.R.A."/>
            <person name="Almeida C.A."/>
            <person name="Ferrarezi J.A."/>
            <person name="Labate C.A."/>
        </authorList>
    </citation>
    <scope>NUCLEOTIDE SEQUENCE</scope>
    <source>
        <strain evidence="1">MF-1</strain>
    </source>
</reference>
<protein>
    <submittedName>
        <fullName evidence="1">Uncharacterized protein</fullName>
    </submittedName>
</protein>